<gene>
    <name evidence="3" type="ORF">C8N46_103256</name>
</gene>
<evidence type="ECO:0000256" key="1">
    <source>
        <dbReference type="ARBA" id="ARBA00022676"/>
    </source>
</evidence>
<keyword evidence="1" id="KW-0328">Glycosyltransferase</keyword>
<dbReference type="AlphaFoldDB" id="A0A2T6C1H1"/>
<organism evidence="3 4">
    <name type="scientific">Kordia periserrulae</name>
    <dbReference type="NCBI Taxonomy" id="701523"/>
    <lineage>
        <taxon>Bacteria</taxon>
        <taxon>Pseudomonadati</taxon>
        <taxon>Bacteroidota</taxon>
        <taxon>Flavobacteriia</taxon>
        <taxon>Flavobacteriales</taxon>
        <taxon>Flavobacteriaceae</taxon>
        <taxon>Kordia</taxon>
    </lineage>
</organism>
<dbReference type="Gene3D" id="3.40.50.2000">
    <property type="entry name" value="Glycogen Phosphorylase B"/>
    <property type="match status" value="2"/>
</dbReference>
<sequence>MKKAVLLFCDNDISHNIPMLGIAKTLQSKGHRVVFCGSNENHSFFQKQPYTYMASEIFDLEKQNVVNTVDLGFFDTKTLQGIAKGQLDSIMQDVQPDMILFSYYISYLLPFFKKKYNEIKYCCVNILMRGELFTPKFLYNFHYETASSDIQTLVKSILHTPEKDMETVIDETYQDFKEFILCPKEMDIDAKYQQQNVEYSEAIIGGNDLSEEIPEKNNVILFSMGSYSKQFPLVINKIVEKVIACSKLLREKDASYKFILSIPDGVLTNDLMQACADENINLVSWFDQNKLLYSSKLMITHGGIGSIKECIYAQTPMLCFPLTRDQPYNTKRIESLGLGKKLHPLESDVDEIFSALTDLLENDSYQTNLNTFRNIFNDYREKETLYNQLMAVAG</sequence>
<evidence type="ECO:0000313" key="4">
    <source>
        <dbReference type="Proteomes" id="UP000244090"/>
    </source>
</evidence>
<dbReference type="CDD" id="cd03784">
    <property type="entry name" value="GT1_Gtf-like"/>
    <property type="match status" value="1"/>
</dbReference>
<dbReference type="Pfam" id="PF00201">
    <property type="entry name" value="UDPGT"/>
    <property type="match status" value="1"/>
</dbReference>
<dbReference type="InterPro" id="IPR002213">
    <property type="entry name" value="UDP_glucos_trans"/>
</dbReference>
<dbReference type="OrthoDB" id="9805366at2"/>
<protein>
    <submittedName>
        <fullName evidence="3">UDP:flavonoid glycosyltransferase YjiC (YdhE family)</fullName>
    </submittedName>
</protein>
<reference evidence="3 4" key="1">
    <citation type="submission" date="2018-04" db="EMBL/GenBank/DDBJ databases">
        <title>Genomic Encyclopedia of Archaeal and Bacterial Type Strains, Phase II (KMG-II): from individual species to whole genera.</title>
        <authorList>
            <person name="Goeker M."/>
        </authorList>
    </citation>
    <scope>NUCLEOTIDE SEQUENCE [LARGE SCALE GENOMIC DNA]</scope>
    <source>
        <strain evidence="3 4">DSM 25731</strain>
    </source>
</reference>
<dbReference type="PANTHER" id="PTHR48043">
    <property type="entry name" value="EG:EG0003.4 PROTEIN-RELATED"/>
    <property type="match status" value="1"/>
</dbReference>
<evidence type="ECO:0000256" key="2">
    <source>
        <dbReference type="ARBA" id="ARBA00022679"/>
    </source>
</evidence>
<accession>A0A2T6C1H1</accession>
<comment type="caution">
    <text evidence="3">The sequence shown here is derived from an EMBL/GenBank/DDBJ whole genome shotgun (WGS) entry which is preliminary data.</text>
</comment>
<keyword evidence="2 3" id="KW-0808">Transferase</keyword>
<keyword evidence="4" id="KW-1185">Reference proteome</keyword>
<dbReference type="Proteomes" id="UP000244090">
    <property type="component" value="Unassembled WGS sequence"/>
</dbReference>
<dbReference type="SUPFAM" id="SSF53756">
    <property type="entry name" value="UDP-Glycosyltransferase/glycogen phosphorylase"/>
    <property type="match status" value="1"/>
</dbReference>
<evidence type="ECO:0000313" key="3">
    <source>
        <dbReference type="EMBL" id="PTX62158.1"/>
    </source>
</evidence>
<dbReference type="EMBL" id="QBKT01000003">
    <property type="protein sequence ID" value="PTX62158.1"/>
    <property type="molecule type" value="Genomic_DNA"/>
</dbReference>
<dbReference type="PANTHER" id="PTHR48043:SF145">
    <property type="entry name" value="FI06409P-RELATED"/>
    <property type="match status" value="1"/>
</dbReference>
<dbReference type="GO" id="GO:0008194">
    <property type="term" value="F:UDP-glycosyltransferase activity"/>
    <property type="evidence" value="ECO:0007669"/>
    <property type="project" value="InterPro"/>
</dbReference>
<dbReference type="RefSeq" id="WP_108114370.1">
    <property type="nucleotide sequence ID" value="NZ_QBKT01000003.1"/>
</dbReference>
<proteinExistence type="predicted"/>
<dbReference type="InterPro" id="IPR050271">
    <property type="entry name" value="UDP-glycosyltransferase"/>
</dbReference>
<name>A0A2T6C1H1_9FLAO</name>